<dbReference type="EMBL" id="MU250537">
    <property type="protein sequence ID" value="KAG7445210.1"/>
    <property type="molecule type" value="Genomic_DNA"/>
</dbReference>
<dbReference type="Proteomes" id="UP000812287">
    <property type="component" value="Unassembled WGS sequence"/>
</dbReference>
<evidence type="ECO:0000313" key="1">
    <source>
        <dbReference type="EMBL" id="KAG7445210.1"/>
    </source>
</evidence>
<proteinExistence type="predicted"/>
<comment type="caution">
    <text evidence="1">The sequence shown here is derived from an EMBL/GenBank/DDBJ whole genome shotgun (WGS) entry which is preliminary data.</text>
</comment>
<protein>
    <submittedName>
        <fullName evidence="1">Uncharacterized protein</fullName>
    </submittedName>
</protein>
<dbReference type="AlphaFoldDB" id="A0A9P7VR72"/>
<keyword evidence="2" id="KW-1185">Reference proteome</keyword>
<name>A0A9P7VR72_9AGAR</name>
<dbReference type="RefSeq" id="XP_043038710.1">
    <property type="nucleotide sequence ID" value="XM_043179257.1"/>
</dbReference>
<evidence type="ECO:0000313" key="2">
    <source>
        <dbReference type="Proteomes" id="UP000812287"/>
    </source>
</evidence>
<dbReference type="GeneID" id="66101551"/>
<organism evidence="1 2">
    <name type="scientific">Guyanagaster necrorhizus</name>
    <dbReference type="NCBI Taxonomy" id="856835"/>
    <lineage>
        <taxon>Eukaryota</taxon>
        <taxon>Fungi</taxon>
        <taxon>Dikarya</taxon>
        <taxon>Basidiomycota</taxon>
        <taxon>Agaricomycotina</taxon>
        <taxon>Agaricomycetes</taxon>
        <taxon>Agaricomycetidae</taxon>
        <taxon>Agaricales</taxon>
        <taxon>Marasmiineae</taxon>
        <taxon>Physalacriaceae</taxon>
        <taxon>Guyanagaster</taxon>
    </lineage>
</organism>
<gene>
    <name evidence="1" type="ORF">BT62DRAFT_1076903</name>
</gene>
<feature type="non-terminal residue" evidence="1">
    <location>
        <position position="168"/>
    </location>
</feature>
<sequence>MSTKVQRKVSGYLQLRGNLKDSQRHTARALKHENVIGREFVGYRRTSAPIDYDDYSVPYGGWNRGLRNNSGSWYGTFTRQPVSVTKEILNRLRFAQHFGDETFTTFNGKILQFKRLTWAQIPDEQHSITGAVKRPSAISCLSGPNRRLQHLVHVLNYNHLISGPVPLS</sequence>
<accession>A0A9P7VR72</accession>
<reference evidence="1" key="1">
    <citation type="submission" date="2020-11" db="EMBL/GenBank/DDBJ databases">
        <title>Adaptations for nitrogen fixation in a non-lichenized fungal sporocarp promotes dispersal by wood-feeding termites.</title>
        <authorList>
            <consortium name="DOE Joint Genome Institute"/>
            <person name="Koch R.A."/>
            <person name="Yoon G."/>
            <person name="Arayal U."/>
            <person name="Lail K."/>
            <person name="Amirebrahimi M."/>
            <person name="Labutti K."/>
            <person name="Lipzen A."/>
            <person name="Riley R."/>
            <person name="Barry K."/>
            <person name="Henrissat B."/>
            <person name="Grigoriev I.V."/>
            <person name="Herr J.R."/>
            <person name="Aime M.C."/>
        </authorList>
    </citation>
    <scope>NUCLEOTIDE SEQUENCE</scope>
    <source>
        <strain evidence="1">MCA 3950</strain>
    </source>
</reference>